<dbReference type="InterPro" id="IPR021861">
    <property type="entry name" value="THO_THOC1"/>
</dbReference>
<reference evidence="2 3" key="1">
    <citation type="submission" date="2020-11" db="EMBL/GenBank/DDBJ databases">
        <title>Kefir isolates.</title>
        <authorList>
            <person name="Marcisauskas S."/>
            <person name="Kim Y."/>
            <person name="Blasche S."/>
        </authorList>
    </citation>
    <scope>NUCLEOTIDE SEQUENCE [LARGE SCALE GENOMIC DNA]</scope>
    <source>
        <strain evidence="2 3">KR</strain>
    </source>
</reference>
<dbReference type="GO" id="GO:0006406">
    <property type="term" value="P:mRNA export from nucleus"/>
    <property type="evidence" value="ECO:0007669"/>
    <property type="project" value="TreeGrafter"/>
</dbReference>
<name>A0A9P7B692_RHOMI</name>
<feature type="region of interest" description="Disordered" evidence="1">
    <location>
        <begin position="669"/>
        <end position="820"/>
    </location>
</feature>
<sequence length="820" mass="89796">MTTLSYASYRQHATEGFQSLAATLLARRRAGDTPGSDEIKSLTLAVLNEVGATKSQGEHAEEERWQIEAKQAALTRALEVVVEQSVENDKEATAGHLTDVLDIVLAAAEDGYIDDTVPLTVLAGVLELRPVSECEPILGYIETRISRLTLGMEYQRGRGPILLRLLNDLLRRLPRSQSHSVILSGRILMLLSWVYPLNEKSGVNLRGNFNVGKGFSFSDGKAEEGEGEGKGKDATAQRIEVDDVKGGGESQKIEVEEGEEAEESKESGTSADSASFYGTFWSLQRYFINPPLLFQPPAASTSTSTSTTPLSSLRDGVRATLLAFRAATKKAKDLTGSSTESAATKARSAVSAGPAKSEGGSGRTVNEEDDDDGGDDEKMDSSEQALEEYFFPKFLTSPDLLELEVGTASSSSRTRLTRHATALADPSFRRQILVQILILFQYLLGFSPSERLRTEKLPVTNMSAYPAYVLPGDVETWVRELRSRTLDELDAMEGGRRFRKAVQLVLQRDQNWIDWKLRSCTSFLLPPMDAAAQSEKARNKLRATMRKPKRYPYRMGNANLSRTWEKNLTSLDDLEPDIADDELSFILREYRLEKNRIKQQEAQLARAAPASPQRYELERALEQRRTRLQALHWRAIRSASTQYLRFFSQIGAGNLEKLEQLVDEERRKREDEAEAAAEAVRTAGERESRASAAPAVEYDSDTSVIKLTKVDTPEVPGGPDGPQDEAGAPSKGEIKANAGAEGGDEAGTPPPPSAMDAKPEAEKDDGDEPGTPPPPPAPASASKVIVDLTSPGTPKRPREDGAGDVAMQEGEVVSKRLKVE</sequence>
<dbReference type="GO" id="GO:0000445">
    <property type="term" value="C:THO complex part of transcription export complex"/>
    <property type="evidence" value="ECO:0007669"/>
    <property type="project" value="TreeGrafter"/>
</dbReference>
<dbReference type="Pfam" id="PF11957">
    <property type="entry name" value="efThoc1"/>
    <property type="match status" value="1"/>
</dbReference>
<accession>A0A9P7B692</accession>
<organism evidence="2 3">
    <name type="scientific">Rhodotorula mucilaginosa</name>
    <name type="common">Yeast</name>
    <name type="synonym">Rhodotorula rubra</name>
    <dbReference type="NCBI Taxonomy" id="5537"/>
    <lineage>
        <taxon>Eukaryota</taxon>
        <taxon>Fungi</taxon>
        <taxon>Dikarya</taxon>
        <taxon>Basidiomycota</taxon>
        <taxon>Pucciniomycotina</taxon>
        <taxon>Microbotryomycetes</taxon>
        <taxon>Sporidiobolales</taxon>
        <taxon>Sporidiobolaceae</taxon>
        <taxon>Rhodotorula</taxon>
    </lineage>
</organism>
<protein>
    <submittedName>
        <fullName evidence="2">Uncharacterized protein</fullName>
    </submittedName>
</protein>
<dbReference type="Proteomes" id="UP000777482">
    <property type="component" value="Unassembled WGS sequence"/>
</dbReference>
<comment type="caution">
    <text evidence="2">The sequence shown here is derived from an EMBL/GenBank/DDBJ whole genome shotgun (WGS) entry which is preliminary data.</text>
</comment>
<dbReference type="PANTHER" id="PTHR13265">
    <property type="entry name" value="THO COMPLEX SUBUNIT 1"/>
    <property type="match status" value="1"/>
</dbReference>
<feature type="compositionally biased region" description="Basic and acidic residues" evidence="1">
    <location>
        <begin position="220"/>
        <end position="255"/>
    </location>
</feature>
<feature type="region of interest" description="Disordered" evidence="1">
    <location>
        <begin position="333"/>
        <end position="381"/>
    </location>
</feature>
<evidence type="ECO:0000256" key="1">
    <source>
        <dbReference type="SAM" id="MobiDB-lite"/>
    </source>
</evidence>
<dbReference type="AlphaFoldDB" id="A0A9P7B692"/>
<dbReference type="PANTHER" id="PTHR13265:SF0">
    <property type="entry name" value="HPR1"/>
    <property type="match status" value="1"/>
</dbReference>
<proteinExistence type="predicted"/>
<keyword evidence="3" id="KW-1185">Reference proteome</keyword>
<feature type="region of interest" description="Disordered" evidence="1">
    <location>
        <begin position="220"/>
        <end position="272"/>
    </location>
</feature>
<feature type="compositionally biased region" description="Acidic residues" evidence="1">
    <location>
        <begin position="367"/>
        <end position="378"/>
    </location>
</feature>
<dbReference type="EMBL" id="PUHQ01000044">
    <property type="protein sequence ID" value="KAG0660393.1"/>
    <property type="molecule type" value="Genomic_DNA"/>
</dbReference>
<dbReference type="OrthoDB" id="9402762at2759"/>
<evidence type="ECO:0000313" key="2">
    <source>
        <dbReference type="EMBL" id="KAG0660393.1"/>
    </source>
</evidence>
<gene>
    <name evidence="2" type="ORF">C6P46_004573</name>
</gene>
<evidence type="ECO:0000313" key="3">
    <source>
        <dbReference type="Proteomes" id="UP000777482"/>
    </source>
</evidence>